<dbReference type="Proteomes" id="UP000001933">
    <property type="component" value="Chromosome"/>
</dbReference>
<reference evidence="2 3" key="1">
    <citation type="journal article" date="2007" name="Proc. Natl. Acad. Sci. U.S.A.">
        <title>The genome of Syntrophus aciditrophicus: life at the thermodynamic limit of microbial growth.</title>
        <authorList>
            <person name="McInerney M.J."/>
            <person name="Rohlin L."/>
            <person name="Mouttaki H."/>
            <person name="Kim U."/>
            <person name="Krupp R.S."/>
            <person name="Rios-Hernandez L."/>
            <person name="Sieber J."/>
            <person name="Struchtemeyer C.G."/>
            <person name="Bhattacharyya A."/>
            <person name="Campbell J.W."/>
            <person name="Gunsalus R.P."/>
        </authorList>
    </citation>
    <scope>NUCLEOTIDE SEQUENCE [LARGE SCALE GENOMIC DNA]</scope>
    <source>
        <strain evidence="2 3">SB</strain>
    </source>
</reference>
<name>Q2LXM4_SYNAS</name>
<dbReference type="eggNOG" id="COG0491">
    <property type="taxonomic scope" value="Bacteria"/>
</dbReference>
<evidence type="ECO:0000313" key="2">
    <source>
        <dbReference type="EMBL" id="ABC78831.1"/>
    </source>
</evidence>
<dbReference type="SMART" id="SM00849">
    <property type="entry name" value="Lactamase_B"/>
    <property type="match status" value="1"/>
</dbReference>
<dbReference type="InterPro" id="IPR036866">
    <property type="entry name" value="RibonucZ/Hydroxyglut_hydro"/>
</dbReference>
<dbReference type="PANTHER" id="PTHR23131">
    <property type="entry name" value="ENDORIBONUCLEASE LACTB2"/>
    <property type="match status" value="1"/>
</dbReference>
<dbReference type="Gene3D" id="3.60.15.10">
    <property type="entry name" value="Ribonuclease Z/Hydroxyacylglutathione hydrolase-like"/>
    <property type="match status" value="1"/>
</dbReference>
<dbReference type="InterPro" id="IPR050662">
    <property type="entry name" value="Sec-metab_biosynth-thioest"/>
</dbReference>
<dbReference type="AlphaFoldDB" id="Q2LXM4"/>
<dbReference type="KEGG" id="sat:SYN_00320"/>
<sequence>MIEEIAGNFYRITLPMPFRLNHIQSFALVQDRHVTLFDTDLDIPEGISTLEDCLQRIGRSIADIDRIFLTHYHVDHCGMAGRLKEISGARIYLSEVDYEALRNQNREKELFQHIRHFCQEHDVSDSLIDTLQEIHFYFSRATYPFEVDELLPPYAWYTSGNRAFQAIPAPGHTRGQVCFYFPGEAILLAGDHVLPEITPNLSIDLFHPEWHPLGDFLESLKRVNTLKVDRAFPSHGSTMDNFPSRIHEIEVHHGERKELILQAVRGGYDTVREVSLKIFGEDLPEFDQYLALHETCVHLLELKSEGLIREMRSGMKKRYLPQ</sequence>
<dbReference type="InterPro" id="IPR001279">
    <property type="entry name" value="Metallo-B-lactamas"/>
</dbReference>
<evidence type="ECO:0000313" key="3">
    <source>
        <dbReference type="Proteomes" id="UP000001933"/>
    </source>
</evidence>
<keyword evidence="2" id="KW-0378">Hydrolase</keyword>
<gene>
    <name evidence="2" type="ORF">SYN_00320</name>
</gene>
<dbReference type="STRING" id="56780.SYN_00320"/>
<dbReference type="OrthoDB" id="5443440at2"/>
<feature type="domain" description="Metallo-beta-lactamase" evidence="1">
    <location>
        <begin position="23"/>
        <end position="235"/>
    </location>
</feature>
<dbReference type="InParanoid" id="Q2LXM4"/>
<protein>
    <submittedName>
        <fullName evidence="2">Zn-dependent hydrolases, including glyoxylases</fullName>
    </submittedName>
</protein>
<keyword evidence="3" id="KW-1185">Reference proteome</keyword>
<dbReference type="SUPFAM" id="SSF56281">
    <property type="entry name" value="Metallo-hydrolase/oxidoreductase"/>
    <property type="match status" value="1"/>
</dbReference>
<proteinExistence type="predicted"/>
<dbReference type="Pfam" id="PF00753">
    <property type="entry name" value="Lactamase_B"/>
    <property type="match status" value="1"/>
</dbReference>
<dbReference type="EMBL" id="CP000252">
    <property type="protein sequence ID" value="ABC78831.1"/>
    <property type="molecule type" value="Genomic_DNA"/>
</dbReference>
<dbReference type="PANTHER" id="PTHR23131:SF4">
    <property type="entry name" value="METALLO-BETA-LACTAMASE SUPERFAMILY POTEIN"/>
    <property type="match status" value="1"/>
</dbReference>
<dbReference type="GO" id="GO:0016787">
    <property type="term" value="F:hydrolase activity"/>
    <property type="evidence" value="ECO:0007669"/>
    <property type="project" value="UniProtKB-KW"/>
</dbReference>
<organism evidence="2 3">
    <name type="scientific">Syntrophus aciditrophicus (strain SB)</name>
    <dbReference type="NCBI Taxonomy" id="56780"/>
    <lineage>
        <taxon>Bacteria</taxon>
        <taxon>Pseudomonadati</taxon>
        <taxon>Thermodesulfobacteriota</taxon>
        <taxon>Syntrophia</taxon>
        <taxon>Syntrophales</taxon>
        <taxon>Syntrophaceae</taxon>
        <taxon>Syntrophus</taxon>
    </lineage>
</organism>
<dbReference type="HOGENOM" id="CLU_048478_0_2_7"/>
<dbReference type="RefSeq" id="WP_011418847.1">
    <property type="nucleotide sequence ID" value="NC_007759.1"/>
</dbReference>
<evidence type="ECO:0000259" key="1">
    <source>
        <dbReference type="SMART" id="SM00849"/>
    </source>
</evidence>
<accession>Q2LXM4</accession>